<name>A0A0V1LMQ6_9BILA</name>
<organism evidence="3 4">
    <name type="scientific">Trichinella nativa</name>
    <dbReference type="NCBI Taxonomy" id="6335"/>
    <lineage>
        <taxon>Eukaryota</taxon>
        <taxon>Metazoa</taxon>
        <taxon>Ecdysozoa</taxon>
        <taxon>Nematoda</taxon>
        <taxon>Enoplea</taxon>
        <taxon>Dorylaimia</taxon>
        <taxon>Trichinellida</taxon>
        <taxon>Trichinellidae</taxon>
        <taxon>Trichinella</taxon>
    </lineage>
</organism>
<keyword evidence="2" id="KW-0812">Transmembrane</keyword>
<proteinExistence type="predicted"/>
<feature type="compositionally biased region" description="Basic residues" evidence="1">
    <location>
        <begin position="45"/>
        <end position="56"/>
    </location>
</feature>
<accession>A0A0V1LMQ6</accession>
<evidence type="ECO:0000313" key="3">
    <source>
        <dbReference type="EMBL" id="KRZ60772.1"/>
    </source>
</evidence>
<dbReference type="EMBL" id="JYDW01000025">
    <property type="protein sequence ID" value="KRZ60772.1"/>
    <property type="molecule type" value="Genomic_DNA"/>
</dbReference>
<keyword evidence="4" id="KW-1185">Reference proteome</keyword>
<dbReference type="AlphaFoldDB" id="A0A0V1LMQ6"/>
<dbReference type="OrthoDB" id="10428643at2759"/>
<dbReference type="Proteomes" id="UP000054721">
    <property type="component" value="Unassembled WGS sequence"/>
</dbReference>
<reference evidence="3 4" key="1">
    <citation type="submission" date="2015-05" db="EMBL/GenBank/DDBJ databases">
        <title>Evolution of Trichinella species and genotypes.</title>
        <authorList>
            <person name="Korhonen P.K."/>
            <person name="Edoardo P."/>
            <person name="Giuseppe L.R."/>
            <person name="Gasser R.B."/>
        </authorList>
    </citation>
    <scope>NUCLEOTIDE SEQUENCE [LARGE SCALE GENOMIC DNA]</scope>
    <source>
        <strain evidence="3">ISS10</strain>
    </source>
</reference>
<keyword evidence="2" id="KW-1133">Transmembrane helix</keyword>
<gene>
    <name evidence="3" type="ORF">T02_9217</name>
</gene>
<feature type="region of interest" description="Disordered" evidence="1">
    <location>
        <begin position="17"/>
        <end position="61"/>
    </location>
</feature>
<sequence length="191" mass="21881">MRGTLVTENEEECFRLNSSPYAGGEQQGVEGEDGNANQQADYKRSRYKQQQRRRPRPQVEGGAASVANLLALCSASLDGQRTKLSLYGQCLLPISVVNRVVIILLRVEQQSLMRIKKENPTIQYPMIILLIGLDVTSNDQRMQFAIYEMIILTEYLPNLLGFFWYFLKSCQDEHVDNYGENADRGCYERLF</sequence>
<feature type="transmembrane region" description="Helical" evidence="2">
    <location>
        <begin position="144"/>
        <end position="167"/>
    </location>
</feature>
<protein>
    <submittedName>
        <fullName evidence="3">Uncharacterized protein</fullName>
    </submittedName>
</protein>
<evidence type="ECO:0000256" key="1">
    <source>
        <dbReference type="SAM" id="MobiDB-lite"/>
    </source>
</evidence>
<comment type="caution">
    <text evidence="3">The sequence shown here is derived from an EMBL/GenBank/DDBJ whole genome shotgun (WGS) entry which is preliminary data.</text>
</comment>
<keyword evidence="2" id="KW-0472">Membrane</keyword>
<evidence type="ECO:0000313" key="4">
    <source>
        <dbReference type="Proteomes" id="UP000054721"/>
    </source>
</evidence>
<evidence type="ECO:0000256" key="2">
    <source>
        <dbReference type="SAM" id="Phobius"/>
    </source>
</evidence>